<dbReference type="Proteomes" id="UP001157440">
    <property type="component" value="Unassembled WGS sequence"/>
</dbReference>
<dbReference type="Gene3D" id="2.60.40.1880">
    <property type="entry name" value="Invasion associated locus B (IalB) protein"/>
    <property type="match status" value="1"/>
</dbReference>
<evidence type="ECO:0000313" key="4">
    <source>
        <dbReference type="Proteomes" id="UP001157440"/>
    </source>
</evidence>
<proteinExistence type="predicted"/>
<protein>
    <recommendedName>
        <fullName evidence="5">Invasion protein</fullName>
    </recommendedName>
</protein>
<organism evidence="3 4">
    <name type="scientific">Methylobacterium tardum</name>
    <dbReference type="NCBI Taxonomy" id="374432"/>
    <lineage>
        <taxon>Bacteria</taxon>
        <taxon>Pseudomonadati</taxon>
        <taxon>Pseudomonadota</taxon>
        <taxon>Alphaproteobacteria</taxon>
        <taxon>Hyphomicrobiales</taxon>
        <taxon>Methylobacteriaceae</taxon>
        <taxon>Methylobacterium</taxon>
    </lineage>
</organism>
<name>A0AA37TJY7_9HYPH</name>
<dbReference type="EMBL" id="BSPL01000011">
    <property type="protein sequence ID" value="GLS69378.1"/>
    <property type="molecule type" value="Genomic_DNA"/>
</dbReference>
<keyword evidence="2" id="KW-0732">Signal</keyword>
<evidence type="ECO:0008006" key="5">
    <source>
        <dbReference type="Google" id="ProtNLM"/>
    </source>
</evidence>
<accession>A0AA37TJY7</accession>
<evidence type="ECO:0000313" key="3">
    <source>
        <dbReference type="EMBL" id="GLS69378.1"/>
    </source>
</evidence>
<dbReference type="InterPro" id="IPR038696">
    <property type="entry name" value="IalB_sf"/>
</dbReference>
<gene>
    <name evidence="3" type="ORF">GCM10007890_13910</name>
</gene>
<sequence length="234" mass="23953">MSTLRALVRVSLIGTLALAGSTLSLRAQDAEPEAVPPSDAPAQARPKPRPKPAPKPAAKSTPAKPGPAEAAAPAATPAAAPAHAAWPAGASTVSESYGDWTMTCTRPGEKVICIVAQSQGDSQTGRRKFGFELQTPANGRSEGIVLMPFGLAIEPGVTFKLDEQTLGKGAPYTACSQDGCFVPISFPTLALDGMRTAKKLIVTGQKSGSSDPAAITVPLEGFAQAFDRAVAFSG</sequence>
<feature type="signal peptide" evidence="2">
    <location>
        <begin position="1"/>
        <end position="27"/>
    </location>
</feature>
<evidence type="ECO:0000256" key="1">
    <source>
        <dbReference type="SAM" id="MobiDB-lite"/>
    </source>
</evidence>
<comment type="caution">
    <text evidence="3">The sequence shown here is derived from an EMBL/GenBank/DDBJ whole genome shotgun (WGS) entry which is preliminary data.</text>
</comment>
<dbReference type="InterPro" id="IPR010642">
    <property type="entry name" value="Invasion_prot_B"/>
</dbReference>
<reference evidence="4" key="1">
    <citation type="journal article" date="2019" name="Int. J. Syst. Evol. Microbiol.">
        <title>The Global Catalogue of Microorganisms (GCM) 10K type strain sequencing project: providing services to taxonomists for standard genome sequencing and annotation.</title>
        <authorList>
            <consortium name="The Broad Institute Genomics Platform"/>
            <consortium name="The Broad Institute Genome Sequencing Center for Infectious Disease"/>
            <person name="Wu L."/>
            <person name="Ma J."/>
        </authorList>
    </citation>
    <scope>NUCLEOTIDE SEQUENCE [LARGE SCALE GENOMIC DNA]</scope>
    <source>
        <strain evidence="4">NBRC 103632</strain>
    </source>
</reference>
<feature type="region of interest" description="Disordered" evidence="1">
    <location>
        <begin position="27"/>
        <end position="79"/>
    </location>
</feature>
<feature type="chain" id="PRO_5041288721" description="Invasion protein" evidence="2">
    <location>
        <begin position="28"/>
        <end position="234"/>
    </location>
</feature>
<dbReference type="Pfam" id="PF06776">
    <property type="entry name" value="IalB"/>
    <property type="match status" value="1"/>
</dbReference>
<keyword evidence="4" id="KW-1185">Reference proteome</keyword>
<dbReference type="AlphaFoldDB" id="A0AA37TJY7"/>
<evidence type="ECO:0000256" key="2">
    <source>
        <dbReference type="SAM" id="SignalP"/>
    </source>
</evidence>
<dbReference type="RefSeq" id="WP_238194837.1">
    <property type="nucleotide sequence ID" value="NZ_BPQZ01000002.1"/>
</dbReference>
<feature type="compositionally biased region" description="Low complexity" evidence="1">
    <location>
        <begin position="56"/>
        <end position="79"/>
    </location>
</feature>